<dbReference type="EMBL" id="CM042010">
    <property type="protein sequence ID" value="KAI3780839.1"/>
    <property type="molecule type" value="Genomic_DNA"/>
</dbReference>
<comment type="caution">
    <text evidence="1">The sequence shown here is derived from an EMBL/GenBank/DDBJ whole genome shotgun (WGS) entry which is preliminary data.</text>
</comment>
<gene>
    <name evidence="1" type="ORF">L2E82_10832</name>
</gene>
<keyword evidence="2" id="KW-1185">Reference proteome</keyword>
<organism evidence="1 2">
    <name type="scientific">Cichorium intybus</name>
    <name type="common">Chicory</name>
    <dbReference type="NCBI Taxonomy" id="13427"/>
    <lineage>
        <taxon>Eukaryota</taxon>
        <taxon>Viridiplantae</taxon>
        <taxon>Streptophyta</taxon>
        <taxon>Embryophyta</taxon>
        <taxon>Tracheophyta</taxon>
        <taxon>Spermatophyta</taxon>
        <taxon>Magnoliopsida</taxon>
        <taxon>eudicotyledons</taxon>
        <taxon>Gunneridae</taxon>
        <taxon>Pentapetalae</taxon>
        <taxon>asterids</taxon>
        <taxon>campanulids</taxon>
        <taxon>Asterales</taxon>
        <taxon>Asteraceae</taxon>
        <taxon>Cichorioideae</taxon>
        <taxon>Cichorieae</taxon>
        <taxon>Cichoriinae</taxon>
        <taxon>Cichorium</taxon>
    </lineage>
</organism>
<reference evidence="1 2" key="2">
    <citation type="journal article" date="2022" name="Mol. Ecol. Resour.">
        <title>The genomes of chicory, endive, great burdock and yacon provide insights into Asteraceae paleo-polyploidization history and plant inulin production.</title>
        <authorList>
            <person name="Fan W."/>
            <person name="Wang S."/>
            <person name="Wang H."/>
            <person name="Wang A."/>
            <person name="Jiang F."/>
            <person name="Liu H."/>
            <person name="Zhao H."/>
            <person name="Xu D."/>
            <person name="Zhang Y."/>
        </authorList>
    </citation>
    <scope>NUCLEOTIDE SEQUENCE [LARGE SCALE GENOMIC DNA]</scope>
    <source>
        <strain evidence="2">cv. Punajuju</strain>
        <tissue evidence="1">Leaves</tissue>
    </source>
</reference>
<proteinExistence type="predicted"/>
<reference evidence="2" key="1">
    <citation type="journal article" date="2022" name="Mol. Ecol. Resour.">
        <title>The genomes of chicory, endive, great burdock and yacon provide insights into Asteraceae palaeo-polyploidization history and plant inulin production.</title>
        <authorList>
            <person name="Fan W."/>
            <person name="Wang S."/>
            <person name="Wang H."/>
            <person name="Wang A."/>
            <person name="Jiang F."/>
            <person name="Liu H."/>
            <person name="Zhao H."/>
            <person name="Xu D."/>
            <person name="Zhang Y."/>
        </authorList>
    </citation>
    <scope>NUCLEOTIDE SEQUENCE [LARGE SCALE GENOMIC DNA]</scope>
    <source>
        <strain evidence="2">cv. Punajuju</strain>
    </source>
</reference>
<name>A0ACB9GBF4_CICIN</name>
<dbReference type="Proteomes" id="UP001055811">
    <property type="component" value="Linkage Group LG02"/>
</dbReference>
<protein>
    <submittedName>
        <fullName evidence="1">Uncharacterized protein</fullName>
    </submittedName>
</protein>
<evidence type="ECO:0000313" key="1">
    <source>
        <dbReference type="EMBL" id="KAI3780839.1"/>
    </source>
</evidence>
<evidence type="ECO:0000313" key="2">
    <source>
        <dbReference type="Proteomes" id="UP001055811"/>
    </source>
</evidence>
<sequence>MAITKVVKHLRFEINTYTAVILILKNMCRSNSDNGRLSKPTKEVVKVDFHEAAALIDVGNKNQPILMRTMPPLFPCNIKKGIWTLIRTIYMDSVDPIKRPIDGFSIMDKRNVFADIAQAMGYPIDGYVRDIQEIIQVYSLDSGWTSGIE</sequence>
<accession>A0ACB9GBF4</accession>